<comment type="catalytic activity">
    <reaction evidence="7 9 10">
        <text>2-(2-carboxy-4-methylthiazol-5-yl)ethyl phosphate + 4-amino-2-methyl-5-(diphosphooxymethyl)pyrimidine + 2 H(+) = thiamine phosphate + CO2 + diphosphate</text>
        <dbReference type="Rhea" id="RHEA:47848"/>
        <dbReference type="ChEBI" id="CHEBI:15378"/>
        <dbReference type="ChEBI" id="CHEBI:16526"/>
        <dbReference type="ChEBI" id="CHEBI:33019"/>
        <dbReference type="ChEBI" id="CHEBI:37575"/>
        <dbReference type="ChEBI" id="CHEBI:57841"/>
        <dbReference type="ChEBI" id="CHEBI:62890"/>
        <dbReference type="EC" id="2.5.1.3"/>
    </reaction>
</comment>
<organism evidence="13 14">
    <name type="scientific">Paenibacillus taihuensis</name>
    <dbReference type="NCBI Taxonomy" id="1156355"/>
    <lineage>
        <taxon>Bacteria</taxon>
        <taxon>Bacillati</taxon>
        <taxon>Bacillota</taxon>
        <taxon>Bacilli</taxon>
        <taxon>Bacillales</taxon>
        <taxon>Paenibacillaceae</taxon>
        <taxon>Paenibacillus</taxon>
    </lineage>
</organism>
<evidence type="ECO:0000313" key="13">
    <source>
        <dbReference type="EMBL" id="REE69626.1"/>
    </source>
</evidence>
<dbReference type="NCBIfam" id="TIGR00693">
    <property type="entry name" value="thiE"/>
    <property type="match status" value="1"/>
</dbReference>
<evidence type="ECO:0000256" key="11">
    <source>
        <dbReference type="RuleBase" id="RU004253"/>
    </source>
</evidence>
<dbReference type="HAMAP" id="MF_00097">
    <property type="entry name" value="TMP_synthase"/>
    <property type="match status" value="1"/>
</dbReference>
<comment type="caution">
    <text evidence="13">The sequence shown here is derived from an EMBL/GenBank/DDBJ whole genome shotgun (WGS) entry which is preliminary data.</text>
</comment>
<dbReference type="GO" id="GO:0009228">
    <property type="term" value="P:thiamine biosynthetic process"/>
    <property type="evidence" value="ECO:0007669"/>
    <property type="project" value="UniProtKB-KW"/>
</dbReference>
<name>A0A3D9R3H9_9BACL</name>
<protein>
    <recommendedName>
        <fullName evidence="9">Thiamine-phosphate synthase</fullName>
        <shortName evidence="9">TP synthase</shortName>
        <shortName evidence="9">TPS</shortName>
        <ecNumber evidence="9">2.5.1.3</ecNumber>
    </recommendedName>
    <alternativeName>
        <fullName evidence="9">Thiamine-phosphate pyrophosphorylase</fullName>
        <shortName evidence="9">TMP pyrophosphorylase</shortName>
        <shortName evidence="9">TMP-PPase</shortName>
    </alternativeName>
</protein>
<dbReference type="AlphaFoldDB" id="A0A3D9R3H9"/>
<dbReference type="InterPro" id="IPR036206">
    <property type="entry name" value="ThiamineP_synth_sf"/>
</dbReference>
<feature type="binding site" evidence="9">
    <location>
        <begin position="36"/>
        <end position="40"/>
    </location>
    <ligand>
        <name>4-amino-2-methyl-5-(diphosphooxymethyl)pyrimidine</name>
        <dbReference type="ChEBI" id="CHEBI:57841"/>
    </ligand>
</feature>
<evidence type="ECO:0000256" key="2">
    <source>
        <dbReference type="ARBA" id="ARBA00022679"/>
    </source>
</evidence>
<comment type="function">
    <text evidence="9">Condenses 4-methyl-5-(beta-hydroxyethyl)thiazole monophosphate (THZ-P) and 2-methyl-4-amino-5-hydroxymethyl pyrimidine pyrophosphate (HMP-PP) to form thiamine monophosphate (TMP).</text>
</comment>
<feature type="binding site" evidence="9">
    <location>
        <position position="68"/>
    </location>
    <ligand>
        <name>4-amino-2-methyl-5-(diphosphooxymethyl)pyrimidine</name>
        <dbReference type="ChEBI" id="CHEBI:57841"/>
    </ligand>
</feature>
<reference evidence="13 14" key="1">
    <citation type="submission" date="2018-08" db="EMBL/GenBank/DDBJ databases">
        <title>Genomic Encyclopedia of Type Strains, Phase III (KMG-III): the genomes of soil and plant-associated and newly described type strains.</title>
        <authorList>
            <person name="Whitman W."/>
        </authorList>
    </citation>
    <scope>NUCLEOTIDE SEQUENCE [LARGE SCALE GENOMIC DNA]</scope>
    <source>
        <strain evidence="13 14">CGMCC 1.10966</strain>
    </source>
</reference>
<dbReference type="UniPathway" id="UPA00060">
    <property type="reaction ID" value="UER00141"/>
</dbReference>
<evidence type="ECO:0000256" key="10">
    <source>
        <dbReference type="RuleBase" id="RU003826"/>
    </source>
</evidence>
<dbReference type="InterPro" id="IPR034291">
    <property type="entry name" value="TMP_synthase"/>
</dbReference>
<evidence type="ECO:0000256" key="3">
    <source>
        <dbReference type="ARBA" id="ARBA00022723"/>
    </source>
</evidence>
<evidence type="ECO:0000256" key="4">
    <source>
        <dbReference type="ARBA" id="ARBA00022842"/>
    </source>
</evidence>
<evidence type="ECO:0000256" key="7">
    <source>
        <dbReference type="ARBA" id="ARBA00047851"/>
    </source>
</evidence>
<dbReference type="OrthoDB" id="9812206at2"/>
<feature type="binding site" evidence="9">
    <location>
        <position position="163"/>
    </location>
    <ligand>
        <name>2-[(2R,5Z)-2-carboxy-4-methylthiazol-5(2H)-ylidene]ethyl phosphate</name>
        <dbReference type="ChEBI" id="CHEBI:62899"/>
    </ligand>
</feature>
<dbReference type="PANTHER" id="PTHR20857:SF15">
    <property type="entry name" value="THIAMINE-PHOSPHATE SYNTHASE"/>
    <property type="match status" value="1"/>
</dbReference>
<evidence type="ECO:0000256" key="8">
    <source>
        <dbReference type="ARBA" id="ARBA00047883"/>
    </source>
</evidence>
<accession>A0A3D9R3H9</accession>
<dbReference type="GO" id="GO:0004789">
    <property type="term" value="F:thiamine-phosphate diphosphorylase activity"/>
    <property type="evidence" value="ECO:0007669"/>
    <property type="project" value="UniProtKB-UniRule"/>
</dbReference>
<evidence type="ECO:0000256" key="6">
    <source>
        <dbReference type="ARBA" id="ARBA00047334"/>
    </source>
</evidence>
<evidence type="ECO:0000313" key="14">
    <source>
        <dbReference type="Proteomes" id="UP000256304"/>
    </source>
</evidence>
<dbReference type="EMBL" id="QTTN01000032">
    <property type="protein sequence ID" value="REE69626.1"/>
    <property type="molecule type" value="Genomic_DNA"/>
</dbReference>
<comment type="catalytic activity">
    <reaction evidence="8 9 10">
        <text>2-[(2R,5Z)-2-carboxy-4-methylthiazol-5(2H)-ylidene]ethyl phosphate + 4-amino-2-methyl-5-(diphosphooxymethyl)pyrimidine + 2 H(+) = thiamine phosphate + CO2 + diphosphate</text>
        <dbReference type="Rhea" id="RHEA:47844"/>
        <dbReference type="ChEBI" id="CHEBI:15378"/>
        <dbReference type="ChEBI" id="CHEBI:16526"/>
        <dbReference type="ChEBI" id="CHEBI:33019"/>
        <dbReference type="ChEBI" id="CHEBI:37575"/>
        <dbReference type="ChEBI" id="CHEBI:57841"/>
        <dbReference type="ChEBI" id="CHEBI:62899"/>
        <dbReference type="EC" id="2.5.1.3"/>
    </reaction>
</comment>
<dbReference type="CDD" id="cd00564">
    <property type="entry name" value="TMP_TenI"/>
    <property type="match status" value="1"/>
</dbReference>
<feature type="binding site" evidence="9">
    <location>
        <position position="69"/>
    </location>
    <ligand>
        <name>Mg(2+)</name>
        <dbReference type="ChEBI" id="CHEBI:18420"/>
    </ligand>
</feature>
<comment type="cofactor">
    <cofactor evidence="9">
        <name>Mg(2+)</name>
        <dbReference type="ChEBI" id="CHEBI:18420"/>
    </cofactor>
    <text evidence="9">Binds 1 Mg(2+) ion per subunit.</text>
</comment>
<dbReference type="RefSeq" id="WP_116191252.1">
    <property type="nucleotide sequence ID" value="NZ_QTTN01000032.1"/>
</dbReference>
<keyword evidence="14" id="KW-1185">Reference proteome</keyword>
<comment type="pathway">
    <text evidence="1 9 11">Cofactor biosynthesis; thiamine diphosphate biosynthesis; thiamine phosphate from 4-amino-2-methyl-5-diphosphomethylpyrimidine and 4-methyl-5-(2-phosphoethyl)-thiazole: step 1/1.</text>
</comment>
<keyword evidence="5 9" id="KW-0784">Thiamine biosynthesis</keyword>
<sequence>MKDFRLYAITAEQFHPNRDLIEVMEEAIIGGADIIQLRDKASGKEELLRKAQALRELTRKHGVTFIVNDHIDIALEADADGIHLGQNDLPLEEARKLVGDKIIGISTHAIEEARLAEAQGADYIGVGPVFRTATKADVVDPVSVSYVSEVAAEIRIPFVAIGGIKLSNVDEVIAAGAARICAVSEIVGSDDVSGTCRAFLAKLGCKDKEEVTRNEAGH</sequence>
<evidence type="ECO:0000256" key="5">
    <source>
        <dbReference type="ARBA" id="ARBA00022977"/>
    </source>
</evidence>
<dbReference type="InterPro" id="IPR013785">
    <property type="entry name" value="Aldolase_TIM"/>
</dbReference>
<dbReference type="GO" id="GO:0000287">
    <property type="term" value="F:magnesium ion binding"/>
    <property type="evidence" value="ECO:0007669"/>
    <property type="project" value="UniProtKB-UniRule"/>
</dbReference>
<dbReference type="InterPro" id="IPR022998">
    <property type="entry name" value="ThiamineP_synth_TenI"/>
</dbReference>
<evidence type="ECO:0000259" key="12">
    <source>
        <dbReference type="Pfam" id="PF02581"/>
    </source>
</evidence>
<feature type="binding site" evidence="9">
    <location>
        <begin position="183"/>
        <end position="184"/>
    </location>
    <ligand>
        <name>2-[(2R,5Z)-2-carboxy-4-methylthiazol-5(2H)-ylidene]ethyl phosphate</name>
        <dbReference type="ChEBI" id="CHEBI:62899"/>
    </ligand>
</feature>
<proteinExistence type="inferred from homology"/>
<keyword evidence="3 9" id="KW-0479">Metal-binding</keyword>
<feature type="binding site" evidence="9">
    <location>
        <begin position="132"/>
        <end position="134"/>
    </location>
    <ligand>
        <name>2-[(2R,5Z)-2-carboxy-4-methylthiazol-5(2H)-ylidene]ethyl phosphate</name>
        <dbReference type="ChEBI" id="CHEBI:62899"/>
    </ligand>
</feature>
<comment type="catalytic activity">
    <reaction evidence="6 9 10">
        <text>4-methyl-5-(2-phosphooxyethyl)-thiazole + 4-amino-2-methyl-5-(diphosphooxymethyl)pyrimidine + H(+) = thiamine phosphate + diphosphate</text>
        <dbReference type="Rhea" id="RHEA:22328"/>
        <dbReference type="ChEBI" id="CHEBI:15378"/>
        <dbReference type="ChEBI" id="CHEBI:33019"/>
        <dbReference type="ChEBI" id="CHEBI:37575"/>
        <dbReference type="ChEBI" id="CHEBI:57841"/>
        <dbReference type="ChEBI" id="CHEBI:58296"/>
        <dbReference type="EC" id="2.5.1.3"/>
    </reaction>
</comment>
<evidence type="ECO:0000256" key="1">
    <source>
        <dbReference type="ARBA" id="ARBA00005165"/>
    </source>
</evidence>
<dbReference type="GO" id="GO:0005737">
    <property type="term" value="C:cytoplasm"/>
    <property type="evidence" value="ECO:0007669"/>
    <property type="project" value="TreeGrafter"/>
</dbReference>
<dbReference type="Proteomes" id="UP000256304">
    <property type="component" value="Unassembled WGS sequence"/>
</dbReference>
<comment type="similarity">
    <text evidence="9 10">Belongs to the thiamine-phosphate synthase family.</text>
</comment>
<feature type="binding site" evidence="9">
    <location>
        <position position="135"/>
    </location>
    <ligand>
        <name>4-amino-2-methyl-5-(diphosphooxymethyl)pyrimidine</name>
        <dbReference type="ChEBI" id="CHEBI:57841"/>
    </ligand>
</feature>
<dbReference type="GO" id="GO:0009229">
    <property type="term" value="P:thiamine diphosphate biosynthetic process"/>
    <property type="evidence" value="ECO:0007669"/>
    <property type="project" value="UniProtKB-UniRule"/>
</dbReference>
<dbReference type="Gene3D" id="3.20.20.70">
    <property type="entry name" value="Aldolase class I"/>
    <property type="match status" value="1"/>
</dbReference>
<gene>
    <name evidence="9" type="primary">thiE</name>
    <name evidence="13" type="ORF">A8990_13223</name>
</gene>
<feature type="binding site" evidence="9">
    <location>
        <position position="106"/>
    </location>
    <ligand>
        <name>4-amino-2-methyl-5-(diphosphooxymethyl)pyrimidine</name>
        <dbReference type="ChEBI" id="CHEBI:57841"/>
    </ligand>
</feature>
<dbReference type="EC" id="2.5.1.3" evidence="9"/>
<evidence type="ECO:0000256" key="9">
    <source>
        <dbReference type="HAMAP-Rule" id="MF_00097"/>
    </source>
</evidence>
<feature type="binding site" evidence="9">
    <location>
        <position position="88"/>
    </location>
    <ligand>
        <name>Mg(2+)</name>
        <dbReference type="ChEBI" id="CHEBI:18420"/>
    </ligand>
</feature>
<keyword evidence="4 9" id="KW-0460">Magnesium</keyword>
<keyword evidence="2 9" id="KW-0808">Transferase</keyword>
<dbReference type="SUPFAM" id="SSF51391">
    <property type="entry name" value="Thiamin phosphate synthase"/>
    <property type="match status" value="1"/>
</dbReference>
<dbReference type="FunFam" id="3.20.20.70:FF:000096">
    <property type="entry name" value="Thiamine-phosphate synthase"/>
    <property type="match status" value="1"/>
</dbReference>
<dbReference type="Pfam" id="PF02581">
    <property type="entry name" value="TMP-TENI"/>
    <property type="match status" value="1"/>
</dbReference>
<dbReference type="PANTHER" id="PTHR20857">
    <property type="entry name" value="THIAMINE-PHOSPHATE PYROPHOSPHORYLASE"/>
    <property type="match status" value="1"/>
</dbReference>
<feature type="domain" description="Thiamine phosphate synthase/TenI" evidence="12">
    <location>
        <begin position="6"/>
        <end position="186"/>
    </location>
</feature>